<evidence type="ECO:0008006" key="3">
    <source>
        <dbReference type="Google" id="ProtNLM"/>
    </source>
</evidence>
<protein>
    <recommendedName>
        <fullName evidence="3">Carboxypeptidase regulatory-like domain-containing protein</fullName>
    </recommendedName>
</protein>
<evidence type="ECO:0000256" key="1">
    <source>
        <dbReference type="SAM" id="Phobius"/>
    </source>
</evidence>
<name>X0U2K4_9ZZZZ</name>
<feature type="transmembrane region" description="Helical" evidence="1">
    <location>
        <begin position="47"/>
        <end position="68"/>
    </location>
</feature>
<proteinExistence type="predicted"/>
<comment type="caution">
    <text evidence="2">The sequence shown here is derived from an EMBL/GenBank/DDBJ whole genome shotgun (WGS) entry which is preliminary data.</text>
</comment>
<keyword evidence="1" id="KW-1133">Transmembrane helix</keyword>
<evidence type="ECO:0000313" key="2">
    <source>
        <dbReference type="EMBL" id="GAF99988.1"/>
    </source>
</evidence>
<dbReference type="AlphaFoldDB" id="X0U2K4"/>
<reference evidence="2" key="1">
    <citation type="journal article" date="2014" name="Front. Microbiol.">
        <title>High frequency of phylogenetically diverse reductive dehalogenase-homologous genes in deep subseafloor sedimentary metagenomes.</title>
        <authorList>
            <person name="Kawai M."/>
            <person name="Futagami T."/>
            <person name="Toyoda A."/>
            <person name="Takaki Y."/>
            <person name="Nishi S."/>
            <person name="Hori S."/>
            <person name="Arai W."/>
            <person name="Tsubouchi T."/>
            <person name="Morono Y."/>
            <person name="Uchiyama I."/>
            <person name="Ito T."/>
            <person name="Fujiyama A."/>
            <person name="Inagaki F."/>
            <person name="Takami H."/>
        </authorList>
    </citation>
    <scope>NUCLEOTIDE SEQUENCE</scope>
    <source>
        <strain evidence="2">Expedition CK06-06</strain>
    </source>
</reference>
<sequence>MKERSKSISALTIMKPSKVSKKCYVAGSSIYLLINRRGKVNKKVKKIIALAMISIMLLTVFGASSSIAQRKTMAPQETITVTVVNVSGAPIENSKVFIGGGHQDPLTIVLDTEITDENGQCEFTFPAGIYTLYVLGPDENGIAVSGLGAAFRSAYLPNLRFISVIEGGNYNLTFTLIKRPKFWSLATTPFVQEI</sequence>
<keyword evidence="1" id="KW-0472">Membrane</keyword>
<accession>X0U2K4</accession>
<organism evidence="2">
    <name type="scientific">marine sediment metagenome</name>
    <dbReference type="NCBI Taxonomy" id="412755"/>
    <lineage>
        <taxon>unclassified sequences</taxon>
        <taxon>metagenomes</taxon>
        <taxon>ecological metagenomes</taxon>
    </lineage>
</organism>
<gene>
    <name evidence="2" type="ORF">S01H1_45304</name>
</gene>
<dbReference type="EMBL" id="BARS01028941">
    <property type="protein sequence ID" value="GAF99988.1"/>
    <property type="molecule type" value="Genomic_DNA"/>
</dbReference>
<keyword evidence="1" id="KW-0812">Transmembrane</keyword>